<dbReference type="PANTHER" id="PTHR46112">
    <property type="entry name" value="AMINOPEPTIDASE"/>
    <property type="match status" value="1"/>
</dbReference>
<feature type="domain" description="Creatinase N-terminal" evidence="1">
    <location>
        <begin position="1"/>
        <end position="105"/>
    </location>
</feature>
<dbReference type="EMBL" id="DRLI01000048">
    <property type="protein sequence ID" value="HHM01615.1"/>
    <property type="molecule type" value="Genomic_DNA"/>
</dbReference>
<evidence type="ECO:0000313" key="2">
    <source>
        <dbReference type="EMBL" id="HHM01615.1"/>
    </source>
</evidence>
<feature type="non-terminal residue" evidence="2">
    <location>
        <position position="120"/>
    </location>
</feature>
<sequence>MASAGQEAYVCEPGPAMTYLTGVTWGRSERPFLLVLPAGGPPAWIVPAFEASRASERVGASARVLTWDEHSSPFARLTEVIPAGRGVALDPDLRLFVARGIQAAWNLSARPGPDPVAAAR</sequence>
<evidence type="ECO:0000259" key="1">
    <source>
        <dbReference type="Pfam" id="PF01321"/>
    </source>
</evidence>
<accession>A0A7V5VEC3</accession>
<reference evidence="2" key="1">
    <citation type="journal article" date="2020" name="mSystems">
        <title>Genome- and Community-Level Interaction Insights into Carbon Utilization and Element Cycling Functions of Hydrothermarchaeota in Hydrothermal Sediment.</title>
        <authorList>
            <person name="Zhou Z."/>
            <person name="Liu Y."/>
            <person name="Xu W."/>
            <person name="Pan J."/>
            <person name="Luo Z.H."/>
            <person name="Li M."/>
        </authorList>
    </citation>
    <scope>NUCLEOTIDE SEQUENCE [LARGE SCALE GENOMIC DNA]</scope>
    <source>
        <strain evidence="2">HyVt-460</strain>
    </source>
</reference>
<dbReference type="InterPro" id="IPR029149">
    <property type="entry name" value="Creatin/AminoP/Spt16_N"/>
</dbReference>
<dbReference type="InterPro" id="IPR050659">
    <property type="entry name" value="Peptidase_M24B"/>
</dbReference>
<dbReference type="Gene3D" id="3.40.350.10">
    <property type="entry name" value="Creatinase/prolidase N-terminal domain"/>
    <property type="match status" value="1"/>
</dbReference>
<comment type="caution">
    <text evidence="2">The sequence shown here is derived from an EMBL/GenBank/DDBJ whole genome shotgun (WGS) entry which is preliminary data.</text>
</comment>
<dbReference type="AlphaFoldDB" id="A0A7V5VEC3"/>
<dbReference type="Pfam" id="PF01321">
    <property type="entry name" value="Creatinase_N"/>
    <property type="match status" value="1"/>
</dbReference>
<gene>
    <name evidence="2" type="ORF">ENJ15_01275</name>
</gene>
<organism evidence="2">
    <name type="scientific">Caldithrix abyssi</name>
    <dbReference type="NCBI Taxonomy" id="187145"/>
    <lineage>
        <taxon>Bacteria</taxon>
        <taxon>Pseudomonadati</taxon>
        <taxon>Calditrichota</taxon>
        <taxon>Calditrichia</taxon>
        <taxon>Calditrichales</taxon>
        <taxon>Calditrichaceae</taxon>
        <taxon>Caldithrix</taxon>
    </lineage>
</organism>
<dbReference type="PANTHER" id="PTHR46112:SF2">
    <property type="entry name" value="XAA-PRO AMINOPEPTIDASE P-RELATED"/>
    <property type="match status" value="1"/>
</dbReference>
<protein>
    <recommendedName>
        <fullName evidence="1">Creatinase N-terminal domain-containing protein</fullName>
    </recommendedName>
</protein>
<dbReference type="SUPFAM" id="SSF53092">
    <property type="entry name" value="Creatinase/prolidase N-terminal domain"/>
    <property type="match status" value="1"/>
</dbReference>
<proteinExistence type="predicted"/>
<dbReference type="Proteomes" id="UP000885771">
    <property type="component" value="Unassembled WGS sequence"/>
</dbReference>
<name>A0A7V5VEC3_CALAY</name>
<dbReference type="InterPro" id="IPR000587">
    <property type="entry name" value="Creatinase_N"/>
</dbReference>